<reference evidence="2 3" key="1">
    <citation type="journal article" date="2022" name="Nat. Ecol. Evol.">
        <title>A masculinizing supergene underlies an exaggerated male reproductive morph in a spider.</title>
        <authorList>
            <person name="Hendrickx F."/>
            <person name="De Corte Z."/>
            <person name="Sonet G."/>
            <person name="Van Belleghem S.M."/>
            <person name="Kostlbacher S."/>
            <person name="Vangestel C."/>
        </authorList>
    </citation>
    <scope>NUCLEOTIDE SEQUENCE [LARGE SCALE GENOMIC DNA]</scope>
    <source>
        <strain evidence="2">W744_W776</strain>
    </source>
</reference>
<evidence type="ECO:0000256" key="1">
    <source>
        <dbReference type="SAM" id="MobiDB-lite"/>
    </source>
</evidence>
<gene>
    <name evidence="2" type="ORF">JTE90_024446</name>
</gene>
<dbReference type="AlphaFoldDB" id="A0AAV6UAV4"/>
<proteinExistence type="predicted"/>
<dbReference type="EMBL" id="JAFNEN010000531">
    <property type="protein sequence ID" value="KAG8181150.1"/>
    <property type="molecule type" value="Genomic_DNA"/>
</dbReference>
<evidence type="ECO:0000313" key="3">
    <source>
        <dbReference type="Proteomes" id="UP000827092"/>
    </source>
</evidence>
<protein>
    <submittedName>
        <fullName evidence="2">Uncharacterized protein</fullName>
    </submittedName>
</protein>
<comment type="caution">
    <text evidence="2">The sequence shown here is derived from an EMBL/GenBank/DDBJ whole genome shotgun (WGS) entry which is preliminary data.</text>
</comment>
<name>A0AAV6UAV4_9ARAC</name>
<accession>A0AAV6UAV4</accession>
<organism evidence="2 3">
    <name type="scientific">Oedothorax gibbosus</name>
    <dbReference type="NCBI Taxonomy" id="931172"/>
    <lineage>
        <taxon>Eukaryota</taxon>
        <taxon>Metazoa</taxon>
        <taxon>Ecdysozoa</taxon>
        <taxon>Arthropoda</taxon>
        <taxon>Chelicerata</taxon>
        <taxon>Arachnida</taxon>
        <taxon>Araneae</taxon>
        <taxon>Araneomorphae</taxon>
        <taxon>Entelegynae</taxon>
        <taxon>Araneoidea</taxon>
        <taxon>Linyphiidae</taxon>
        <taxon>Erigoninae</taxon>
        <taxon>Oedothorax</taxon>
    </lineage>
</organism>
<feature type="region of interest" description="Disordered" evidence="1">
    <location>
        <begin position="9"/>
        <end position="41"/>
    </location>
</feature>
<dbReference type="Proteomes" id="UP000827092">
    <property type="component" value="Unassembled WGS sequence"/>
</dbReference>
<evidence type="ECO:0000313" key="2">
    <source>
        <dbReference type="EMBL" id="KAG8181150.1"/>
    </source>
</evidence>
<sequence>MAKILKNLVFGQKKNPPAPPQPDYQGEGIPKGPFADHDYENIPRFTGEKSRVQFQEKKKPELVVFENYSEPADLLRDDSSSFQVDEDCDPVYMSPVDDASNNHEDVYCVPYEDDEARPPPLPSPCMAPGMAFEI</sequence>
<keyword evidence="3" id="KW-1185">Reference proteome</keyword>